<evidence type="ECO:0000313" key="3">
    <source>
        <dbReference type="Proteomes" id="UP000249185"/>
    </source>
</evidence>
<dbReference type="AlphaFoldDB" id="A0A2W5QD11"/>
<name>A0A2W5QD11_RHOSU</name>
<comment type="caution">
    <text evidence="2">The sequence shown here is derived from an EMBL/GenBank/DDBJ whole genome shotgun (WGS) entry which is preliminary data.</text>
</comment>
<protein>
    <recommendedName>
        <fullName evidence="1">N-acetyltransferase domain-containing protein</fullName>
    </recommendedName>
</protein>
<reference evidence="2 3" key="1">
    <citation type="submission" date="2017-08" db="EMBL/GenBank/DDBJ databases">
        <title>Infants hospitalized years apart are colonized by the same room-sourced microbial strains.</title>
        <authorList>
            <person name="Brooks B."/>
            <person name="Olm M.R."/>
            <person name="Firek B.A."/>
            <person name="Baker R."/>
            <person name="Thomas B.C."/>
            <person name="Morowitz M.J."/>
            <person name="Banfield J.F."/>
        </authorList>
    </citation>
    <scope>NUCLEOTIDE SEQUENCE [LARGE SCALE GENOMIC DNA]</scope>
    <source>
        <strain evidence="2">S2_005_002_R2_34</strain>
    </source>
</reference>
<dbReference type="GO" id="GO:0016747">
    <property type="term" value="F:acyltransferase activity, transferring groups other than amino-acyl groups"/>
    <property type="evidence" value="ECO:0007669"/>
    <property type="project" value="InterPro"/>
</dbReference>
<organism evidence="2 3">
    <name type="scientific">Rhodovulum sulfidophilum</name>
    <name type="common">Rhodobacter sulfidophilus</name>
    <dbReference type="NCBI Taxonomy" id="35806"/>
    <lineage>
        <taxon>Bacteria</taxon>
        <taxon>Pseudomonadati</taxon>
        <taxon>Pseudomonadota</taxon>
        <taxon>Alphaproteobacteria</taxon>
        <taxon>Rhodobacterales</taxon>
        <taxon>Paracoccaceae</taxon>
        <taxon>Rhodovulum</taxon>
    </lineage>
</organism>
<evidence type="ECO:0000313" key="2">
    <source>
        <dbReference type="EMBL" id="PZQ52623.1"/>
    </source>
</evidence>
<dbReference type="InterPro" id="IPR016181">
    <property type="entry name" value="Acyl_CoA_acyltransferase"/>
</dbReference>
<dbReference type="Proteomes" id="UP000249185">
    <property type="component" value="Unassembled WGS sequence"/>
</dbReference>
<sequence length="181" mass="19990">MAYRAGDSVEVTITHLEMVARPAQPIPHMPAGAPSMLVAAENPPVWYFLQIYDAVGADYEWTDQHRRGAAELESFLGDPRVTLCTLIRSGWPHGFFILDAREDGVCDLAYFGLVAEAMGLGLGSFLLATAVHMAWDQPGTARVTVNTNTLDHPRALPLYQKIGFQPTRREVVTRVLARDRA</sequence>
<dbReference type="Gene3D" id="3.40.630.30">
    <property type="match status" value="1"/>
</dbReference>
<feature type="domain" description="N-acetyltransferase" evidence="1">
    <location>
        <begin position="36"/>
        <end position="181"/>
    </location>
</feature>
<evidence type="ECO:0000259" key="1">
    <source>
        <dbReference type="PROSITE" id="PS51186"/>
    </source>
</evidence>
<gene>
    <name evidence="2" type="ORF">DI556_02975</name>
</gene>
<dbReference type="PROSITE" id="PS51186">
    <property type="entry name" value="GNAT"/>
    <property type="match status" value="1"/>
</dbReference>
<dbReference type="EMBL" id="QFPW01000001">
    <property type="protein sequence ID" value="PZQ52623.1"/>
    <property type="molecule type" value="Genomic_DNA"/>
</dbReference>
<dbReference type="InterPro" id="IPR000182">
    <property type="entry name" value="GNAT_dom"/>
</dbReference>
<accession>A0A2W5QD11</accession>
<dbReference type="SUPFAM" id="SSF55729">
    <property type="entry name" value="Acyl-CoA N-acyltransferases (Nat)"/>
    <property type="match status" value="1"/>
</dbReference>
<proteinExistence type="predicted"/>
<dbReference type="Pfam" id="PF00583">
    <property type="entry name" value="Acetyltransf_1"/>
    <property type="match status" value="1"/>
</dbReference>